<reference evidence="1" key="1">
    <citation type="submission" date="2019-11" db="EMBL/GenBank/DDBJ databases">
        <title>Genomic insights into an expanded diversity of filamentous marine cyanobacteria reveals the extraordinary biosynthetic potential of Moorea and Okeania.</title>
        <authorList>
            <person name="Ferreira Leao T."/>
            <person name="Wang M."/>
            <person name="Moss N."/>
            <person name="Da Silva R."/>
            <person name="Sanders J."/>
            <person name="Nurk S."/>
            <person name="Gurevich A."/>
            <person name="Humphrey G."/>
            <person name="Reher R."/>
            <person name="Zhu Q."/>
            <person name="Belda-Ferre P."/>
            <person name="Glukhov E."/>
            <person name="Rex R."/>
            <person name="Dorrestein P.C."/>
            <person name="Knight R."/>
            <person name="Pevzner P."/>
            <person name="Gerwick W.H."/>
            <person name="Gerwick L."/>
        </authorList>
    </citation>
    <scope>NUCLEOTIDE SEQUENCE</scope>
    <source>
        <strain evidence="1">SIO1C4</strain>
    </source>
</reference>
<comment type="caution">
    <text evidence="1">The sequence shown here is derived from an EMBL/GenBank/DDBJ whole genome shotgun (WGS) entry which is preliminary data.</text>
</comment>
<organism evidence="1">
    <name type="scientific">Symploca sp. SIO1C4</name>
    <dbReference type="NCBI Taxonomy" id="2607765"/>
    <lineage>
        <taxon>Bacteria</taxon>
        <taxon>Bacillati</taxon>
        <taxon>Cyanobacteriota</taxon>
        <taxon>Cyanophyceae</taxon>
        <taxon>Coleofasciculales</taxon>
        <taxon>Coleofasciculaceae</taxon>
        <taxon>Symploca</taxon>
    </lineage>
</organism>
<gene>
    <name evidence="1" type="ORF">F6J89_20240</name>
</gene>
<accession>A0A6B3NJU9</accession>
<sequence>QSQRGTPTPFPTESIADHLHVWAPTAPDLGDTGLVLWTELLRGEDRARETAAAILRRNLKKERV</sequence>
<dbReference type="EMBL" id="JAAHFQ010000446">
    <property type="protein sequence ID" value="NER29881.1"/>
    <property type="molecule type" value="Genomic_DNA"/>
</dbReference>
<protein>
    <submittedName>
        <fullName evidence="1">Uncharacterized protein</fullName>
    </submittedName>
</protein>
<feature type="non-terminal residue" evidence="1">
    <location>
        <position position="1"/>
    </location>
</feature>
<proteinExistence type="predicted"/>
<evidence type="ECO:0000313" key="1">
    <source>
        <dbReference type="EMBL" id="NER29881.1"/>
    </source>
</evidence>
<dbReference type="AlphaFoldDB" id="A0A6B3NJU9"/>
<name>A0A6B3NJU9_9CYAN</name>